<dbReference type="Gene3D" id="2.170.120.30">
    <property type="match status" value="2"/>
</dbReference>
<dbReference type="PANTHER" id="PTHR37804">
    <property type="entry name" value="CDAA REGULATORY PROTEIN CDAR"/>
    <property type="match status" value="1"/>
</dbReference>
<dbReference type="EMBL" id="JBHSHC010000006">
    <property type="protein sequence ID" value="MFC4765898.1"/>
    <property type="molecule type" value="Genomic_DNA"/>
</dbReference>
<protein>
    <submittedName>
        <fullName evidence="1">YbbR-like domain-containing protein</fullName>
    </submittedName>
</protein>
<dbReference type="InterPro" id="IPR053154">
    <property type="entry name" value="c-di-AMP_regulator"/>
</dbReference>
<dbReference type="PANTHER" id="PTHR37804:SF1">
    <property type="entry name" value="CDAA REGULATORY PROTEIN CDAR"/>
    <property type="match status" value="1"/>
</dbReference>
<gene>
    <name evidence="1" type="ORF">ACFO8Q_00560</name>
</gene>
<comment type="caution">
    <text evidence="1">The sequence shown here is derived from an EMBL/GenBank/DDBJ whole genome shotgun (WGS) entry which is preliminary data.</text>
</comment>
<proteinExistence type="predicted"/>
<dbReference type="Gene3D" id="2.170.120.40">
    <property type="entry name" value="YbbR-like domain"/>
    <property type="match status" value="1"/>
</dbReference>
<sequence>MDAFLRSNNFVRLIAFVLSVMLWLVVRAGPDAADAPPQIDRVTETITGTVEVLLNKERVSLVGEPPEVTLKIHGERLSVWQAKMQANKLKFLVDARNYGEGIHQLPVQVQGLPPGVSQDSQYASIRLEANVRQVFRVELVAERLEDPTKLAAVRAEPNEVAVTGPASLVQQVQKVQARIPVQAFDAPGVEQTVVVNAVNDKGKTLNLSLEPKTVDLVYQPTIQRKEFPKLTAELKGLAKGLKAVLPPEGFTVTVEGLAADVEAIRPEDIKIVVDVTGLGPGDYVREAAISVPATVKLAEKAPLRVPVKITPE</sequence>
<reference evidence="2" key="1">
    <citation type="journal article" date="2019" name="Int. J. Syst. Evol. Microbiol.">
        <title>The Global Catalogue of Microorganisms (GCM) 10K type strain sequencing project: providing services to taxonomists for standard genome sequencing and annotation.</title>
        <authorList>
            <consortium name="The Broad Institute Genomics Platform"/>
            <consortium name="The Broad Institute Genome Sequencing Center for Infectious Disease"/>
            <person name="Wu L."/>
            <person name="Ma J."/>
        </authorList>
    </citation>
    <scope>NUCLEOTIDE SEQUENCE [LARGE SCALE GENOMIC DNA]</scope>
    <source>
        <strain evidence="2">WYCCWR 12678</strain>
    </source>
</reference>
<keyword evidence="2" id="KW-1185">Reference proteome</keyword>
<dbReference type="Proteomes" id="UP001596002">
    <property type="component" value="Unassembled WGS sequence"/>
</dbReference>
<dbReference type="RefSeq" id="WP_380023479.1">
    <property type="nucleotide sequence ID" value="NZ_JBHSHC010000006.1"/>
</dbReference>
<dbReference type="Pfam" id="PF07949">
    <property type="entry name" value="YbbR"/>
    <property type="match status" value="1"/>
</dbReference>
<accession>A0ABV9PWR1</accession>
<name>A0ABV9PWR1_9BACL</name>
<evidence type="ECO:0000313" key="2">
    <source>
        <dbReference type="Proteomes" id="UP001596002"/>
    </source>
</evidence>
<organism evidence="1 2">
    <name type="scientific">Effusibacillus consociatus</name>
    <dbReference type="NCBI Taxonomy" id="1117041"/>
    <lineage>
        <taxon>Bacteria</taxon>
        <taxon>Bacillati</taxon>
        <taxon>Bacillota</taxon>
        <taxon>Bacilli</taxon>
        <taxon>Bacillales</taxon>
        <taxon>Alicyclobacillaceae</taxon>
        <taxon>Effusibacillus</taxon>
    </lineage>
</organism>
<evidence type="ECO:0000313" key="1">
    <source>
        <dbReference type="EMBL" id="MFC4765898.1"/>
    </source>
</evidence>
<dbReference type="InterPro" id="IPR012505">
    <property type="entry name" value="YbbR"/>
</dbReference>